<dbReference type="Proteomes" id="UP000198797">
    <property type="component" value="Unassembled WGS sequence"/>
</dbReference>
<organism evidence="2 3">
    <name type="scientific">Micromonospora matsumotoense</name>
    <dbReference type="NCBI Taxonomy" id="121616"/>
    <lineage>
        <taxon>Bacteria</taxon>
        <taxon>Bacillati</taxon>
        <taxon>Actinomycetota</taxon>
        <taxon>Actinomycetes</taxon>
        <taxon>Micromonosporales</taxon>
        <taxon>Micromonosporaceae</taxon>
        <taxon>Micromonospora</taxon>
    </lineage>
</organism>
<evidence type="ECO:0000313" key="3">
    <source>
        <dbReference type="Proteomes" id="UP000198797"/>
    </source>
</evidence>
<sequence length="114" mass="11700">MTTEGAPGSRRLQLYCRIDIAVTDPAALTGHAVAELRAADIDWAQEEDDLPSADAELRGDLTLALASVADLSRVVDGVPGVEFRGGVCWAETGPPRASFAPTGGQPSTAPGPTG</sequence>
<evidence type="ECO:0000313" key="2">
    <source>
        <dbReference type="EMBL" id="SCF37180.1"/>
    </source>
</evidence>
<keyword evidence="3" id="KW-1185">Reference proteome</keyword>
<dbReference type="STRING" id="121616.GA0070216_111188"/>
<feature type="region of interest" description="Disordered" evidence="1">
    <location>
        <begin position="92"/>
        <end position="114"/>
    </location>
</feature>
<proteinExistence type="predicted"/>
<reference evidence="3" key="1">
    <citation type="submission" date="2016-06" db="EMBL/GenBank/DDBJ databases">
        <authorList>
            <person name="Varghese N."/>
            <person name="Submissions Spin"/>
        </authorList>
    </citation>
    <scope>NUCLEOTIDE SEQUENCE [LARGE SCALE GENOMIC DNA]</scope>
    <source>
        <strain evidence="3">DSM 44100</strain>
    </source>
</reference>
<name>A0A1C4ZW44_9ACTN</name>
<dbReference type="RefSeq" id="WP_091249239.1">
    <property type="nucleotide sequence ID" value="NZ_FMCU01000011.1"/>
</dbReference>
<gene>
    <name evidence="2" type="ORF">GA0070216_111188</name>
</gene>
<protein>
    <submittedName>
        <fullName evidence="2">Uncharacterized protein</fullName>
    </submittedName>
</protein>
<accession>A0A1C4ZW44</accession>
<dbReference type="OrthoDB" id="3389574at2"/>
<dbReference type="AlphaFoldDB" id="A0A1C4ZW44"/>
<feature type="compositionally biased region" description="Polar residues" evidence="1">
    <location>
        <begin position="104"/>
        <end position="114"/>
    </location>
</feature>
<evidence type="ECO:0000256" key="1">
    <source>
        <dbReference type="SAM" id="MobiDB-lite"/>
    </source>
</evidence>
<dbReference type="EMBL" id="FMCU01000011">
    <property type="protein sequence ID" value="SCF37180.1"/>
    <property type="molecule type" value="Genomic_DNA"/>
</dbReference>